<feature type="domain" description="Nitroreductase" evidence="1">
    <location>
        <begin position="6"/>
        <end position="60"/>
    </location>
</feature>
<name>A0A562RGM3_9BACT</name>
<sequence length="175" mass="19738">MFMDLIRKRRSVRTFTEQPVENDKMALLMEAALRSPSSRSRNPWEFIFVNDADLLQKLSKVKPHGASFLNGAPLGVVVFADPERCDVWVEDCSIAMIFLQLAAESLGLKSCWVQVRKRMFNDQISAEEEVRRLLGIPEKMKVLAILAAGYGAEDLKGHPEASLMREKIHTNTYGG</sequence>
<accession>A0A562RGM3</accession>
<dbReference type="AlphaFoldDB" id="A0A562RGM3"/>
<dbReference type="OrthoDB" id="9809288at2"/>
<keyword evidence="3" id="KW-1185">Reference proteome</keyword>
<evidence type="ECO:0000313" key="2">
    <source>
        <dbReference type="EMBL" id="TWI68148.1"/>
    </source>
</evidence>
<dbReference type="CDD" id="cd02151">
    <property type="entry name" value="nitroreductase"/>
    <property type="match status" value="1"/>
</dbReference>
<dbReference type="InterPro" id="IPR029479">
    <property type="entry name" value="Nitroreductase"/>
</dbReference>
<dbReference type="PANTHER" id="PTHR23026">
    <property type="entry name" value="NADPH NITROREDUCTASE"/>
    <property type="match status" value="1"/>
</dbReference>
<dbReference type="Pfam" id="PF00881">
    <property type="entry name" value="Nitroreductase"/>
    <property type="match status" value="2"/>
</dbReference>
<organism evidence="2 3">
    <name type="scientific">Desulfobotulus alkaliphilus</name>
    <dbReference type="NCBI Taxonomy" id="622671"/>
    <lineage>
        <taxon>Bacteria</taxon>
        <taxon>Pseudomonadati</taxon>
        <taxon>Thermodesulfobacteriota</taxon>
        <taxon>Desulfobacteria</taxon>
        <taxon>Desulfobacterales</taxon>
        <taxon>Desulfobacteraceae</taxon>
        <taxon>Desulfobotulus</taxon>
    </lineage>
</organism>
<dbReference type="InterPro" id="IPR050627">
    <property type="entry name" value="Nitroreductase/BluB"/>
</dbReference>
<dbReference type="GO" id="GO:0016491">
    <property type="term" value="F:oxidoreductase activity"/>
    <property type="evidence" value="ECO:0007669"/>
    <property type="project" value="InterPro"/>
</dbReference>
<protein>
    <submittedName>
        <fullName evidence="2">Nitroreductase</fullName>
    </submittedName>
</protein>
<feature type="domain" description="Nitroreductase" evidence="1">
    <location>
        <begin position="66"/>
        <end position="150"/>
    </location>
</feature>
<dbReference type="Gene3D" id="3.40.109.10">
    <property type="entry name" value="NADH Oxidase"/>
    <property type="match status" value="1"/>
</dbReference>
<dbReference type="Proteomes" id="UP000318307">
    <property type="component" value="Unassembled WGS sequence"/>
</dbReference>
<comment type="caution">
    <text evidence="2">The sequence shown here is derived from an EMBL/GenBank/DDBJ whole genome shotgun (WGS) entry which is preliminary data.</text>
</comment>
<evidence type="ECO:0000313" key="3">
    <source>
        <dbReference type="Proteomes" id="UP000318307"/>
    </source>
</evidence>
<evidence type="ECO:0000259" key="1">
    <source>
        <dbReference type="Pfam" id="PF00881"/>
    </source>
</evidence>
<dbReference type="SUPFAM" id="SSF55469">
    <property type="entry name" value="FMN-dependent nitroreductase-like"/>
    <property type="match status" value="1"/>
</dbReference>
<dbReference type="PANTHER" id="PTHR23026:SF117">
    <property type="entry name" value="NITROREDUCTASE"/>
    <property type="match status" value="1"/>
</dbReference>
<dbReference type="EMBL" id="VLLC01000023">
    <property type="protein sequence ID" value="TWI68148.1"/>
    <property type="molecule type" value="Genomic_DNA"/>
</dbReference>
<reference evidence="2 3" key="1">
    <citation type="submission" date="2019-07" db="EMBL/GenBank/DDBJ databases">
        <title>Genome sequencing of 100 strains of the haloalkaliphilic chemolithoautotrophic sulfur-oxidizing bacterium Thioalkalivibrio.</title>
        <authorList>
            <person name="Muyzer G."/>
        </authorList>
    </citation>
    <scope>NUCLEOTIDE SEQUENCE [LARGE SCALE GENOMIC DNA]</scope>
    <source>
        <strain evidence="2 3">ASO4-4</strain>
    </source>
</reference>
<dbReference type="InterPro" id="IPR000415">
    <property type="entry name" value="Nitroreductase-like"/>
</dbReference>
<proteinExistence type="predicted"/>
<dbReference type="RefSeq" id="WP_144685773.1">
    <property type="nucleotide sequence ID" value="NZ_VLLC01000023.1"/>
</dbReference>
<gene>
    <name evidence="2" type="ORF">LZ24_02630</name>
</gene>